<proteinExistence type="predicted"/>
<gene>
    <name evidence="2" type="primary">LOC105423789</name>
</gene>
<sequence length="112" mass="13240">MGTFTNEEYYDMLMALVSAMGNITLLQDDTPNCTQTQQDIHRLLLYFELLKGYTKLAVFSQTNTGRDREDCPGYCINWRKKYMNMNCNNYYCYCDLVQRIQNPRHVTLLNPE</sequence>
<evidence type="ECO:0000313" key="1">
    <source>
        <dbReference type="Proteomes" id="UP000504615"/>
    </source>
</evidence>
<reference evidence="2" key="1">
    <citation type="submission" date="2025-08" db="UniProtKB">
        <authorList>
            <consortium name="RefSeq"/>
        </authorList>
    </citation>
    <scope>IDENTIFICATION</scope>
</reference>
<evidence type="ECO:0000313" key="2">
    <source>
        <dbReference type="RefSeq" id="XP_011632003.1"/>
    </source>
</evidence>
<protein>
    <submittedName>
        <fullName evidence="2">Uncharacterized protein LOC105423789 isoform X1</fullName>
    </submittedName>
</protein>
<dbReference type="Proteomes" id="UP000504615">
    <property type="component" value="Unplaced"/>
</dbReference>
<dbReference type="KEGG" id="pbar:105423789"/>
<dbReference type="AlphaFoldDB" id="A0A6I9VY06"/>
<accession>A0A6I9VY06</accession>
<dbReference type="RefSeq" id="XP_011632003.1">
    <property type="nucleotide sequence ID" value="XM_011633701.1"/>
</dbReference>
<dbReference type="GeneID" id="105423789"/>
<organism evidence="1 2">
    <name type="scientific">Pogonomyrmex barbatus</name>
    <name type="common">red harvester ant</name>
    <dbReference type="NCBI Taxonomy" id="144034"/>
    <lineage>
        <taxon>Eukaryota</taxon>
        <taxon>Metazoa</taxon>
        <taxon>Ecdysozoa</taxon>
        <taxon>Arthropoda</taxon>
        <taxon>Hexapoda</taxon>
        <taxon>Insecta</taxon>
        <taxon>Pterygota</taxon>
        <taxon>Neoptera</taxon>
        <taxon>Endopterygota</taxon>
        <taxon>Hymenoptera</taxon>
        <taxon>Apocrita</taxon>
        <taxon>Aculeata</taxon>
        <taxon>Formicoidea</taxon>
        <taxon>Formicidae</taxon>
        <taxon>Myrmicinae</taxon>
        <taxon>Pogonomyrmex</taxon>
    </lineage>
</organism>
<keyword evidence="1" id="KW-1185">Reference proteome</keyword>
<name>A0A6I9VY06_9HYME</name>